<dbReference type="Proteomes" id="UP000729402">
    <property type="component" value="Unassembled WGS sequence"/>
</dbReference>
<name>A0A8J5W1G7_ZIZPA</name>
<proteinExistence type="predicted"/>
<feature type="compositionally biased region" description="Acidic residues" evidence="1">
    <location>
        <begin position="194"/>
        <end position="205"/>
    </location>
</feature>
<organism evidence="2 3">
    <name type="scientific">Zizania palustris</name>
    <name type="common">Northern wild rice</name>
    <dbReference type="NCBI Taxonomy" id="103762"/>
    <lineage>
        <taxon>Eukaryota</taxon>
        <taxon>Viridiplantae</taxon>
        <taxon>Streptophyta</taxon>
        <taxon>Embryophyta</taxon>
        <taxon>Tracheophyta</taxon>
        <taxon>Spermatophyta</taxon>
        <taxon>Magnoliopsida</taxon>
        <taxon>Liliopsida</taxon>
        <taxon>Poales</taxon>
        <taxon>Poaceae</taxon>
        <taxon>BOP clade</taxon>
        <taxon>Oryzoideae</taxon>
        <taxon>Oryzeae</taxon>
        <taxon>Zizaniinae</taxon>
        <taxon>Zizania</taxon>
    </lineage>
</organism>
<feature type="region of interest" description="Disordered" evidence="1">
    <location>
        <begin position="51"/>
        <end position="134"/>
    </location>
</feature>
<reference evidence="2" key="2">
    <citation type="submission" date="2021-02" db="EMBL/GenBank/DDBJ databases">
        <authorList>
            <person name="Kimball J.A."/>
            <person name="Haas M.W."/>
            <person name="Macchietto M."/>
            <person name="Kono T."/>
            <person name="Duquette J."/>
            <person name="Shao M."/>
        </authorList>
    </citation>
    <scope>NUCLEOTIDE SEQUENCE</scope>
    <source>
        <tissue evidence="2">Fresh leaf tissue</tissue>
    </source>
</reference>
<comment type="caution">
    <text evidence="2">The sequence shown here is derived from an EMBL/GenBank/DDBJ whole genome shotgun (WGS) entry which is preliminary data.</text>
</comment>
<feature type="region of interest" description="Disordered" evidence="1">
    <location>
        <begin position="192"/>
        <end position="223"/>
    </location>
</feature>
<sequence>MALPSQAALGSRSFPDRRVHMETLDLNSHGEGFPFVDSYSSYLQQGVPHLGPSGDGGRIAAFQPPRPINTGAGSGRGRSLAMRGSRSRAVNNGAGSSSQPRVNAPGVHIGSPPQVSATGLGSRGRGRTTPNHTAEDIVIQDDVEDEADNSSQMRRAECKKFRSAIPAYIDFLHEMFHGAAVDGRTSCIPGVDGNGDENIADDEGGVDGTQLSPLSTNSRKRGI</sequence>
<protein>
    <submittedName>
        <fullName evidence="2">Uncharacterized protein</fullName>
    </submittedName>
</protein>
<evidence type="ECO:0000313" key="3">
    <source>
        <dbReference type="Proteomes" id="UP000729402"/>
    </source>
</evidence>
<reference evidence="2" key="1">
    <citation type="journal article" date="2021" name="bioRxiv">
        <title>Whole Genome Assembly and Annotation of Northern Wild Rice, Zizania palustris L., Supports a Whole Genome Duplication in the Zizania Genus.</title>
        <authorList>
            <person name="Haas M."/>
            <person name="Kono T."/>
            <person name="Macchietto M."/>
            <person name="Millas R."/>
            <person name="McGilp L."/>
            <person name="Shao M."/>
            <person name="Duquette J."/>
            <person name="Hirsch C.N."/>
            <person name="Kimball J."/>
        </authorList>
    </citation>
    <scope>NUCLEOTIDE SEQUENCE</scope>
    <source>
        <tissue evidence="2">Fresh leaf tissue</tissue>
    </source>
</reference>
<dbReference type="EMBL" id="JAAALK010000283">
    <property type="protein sequence ID" value="KAG8070173.1"/>
    <property type="molecule type" value="Genomic_DNA"/>
</dbReference>
<evidence type="ECO:0000256" key="1">
    <source>
        <dbReference type="SAM" id="MobiDB-lite"/>
    </source>
</evidence>
<evidence type="ECO:0000313" key="2">
    <source>
        <dbReference type="EMBL" id="KAG8070173.1"/>
    </source>
</evidence>
<accession>A0A8J5W1G7</accession>
<keyword evidence="3" id="KW-1185">Reference proteome</keyword>
<gene>
    <name evidence="2" type="ORF">GUJ93_ZPchr0006g44392</name>
</gene>
<dbReference type="AlphaFoldDB" id="A0A8J5W1G7"/>
<dbReference type="OrthoDB" id="692661at2759"/>
<feature type="compositionally biased region" description="Polar residues" evidence="1">
    <location>
        <begin position="88"/>
        <end position="101"/>
    </location>
</feature>